<dbReference type="RefSeq" id="WP_119008551.1">
    <property type="nucleotide sequence ID" value="NZ_BJXK01000004.1"/>
</dbReference>
<dbReference type="InterPro" id="IPR036390">
    <property type="entry name" value="WH_DNA-bd_sf"/>
</dbReference>
<dbReference type="InterPro" id="IPR058163">
    <property type="entry name" value="LysR-type_TF_proteobact-type"/>
</dbReference>
<dbReference type="Gene3D" id="1.10.10.10">
    <property type="entry name" value="Winged helix-like DNA-binding domain superfamily/Winged helix DNA-binding domain"/>
    <property type="match status" value="1"/>
</dbReference>
<dbReference type="Pfam" id="PF00126">
    <property type="entry name" value="HTH_1"/>
    <property type="match status" value="1"/>
</dbReference>
<evidence type="ECO:0000313" key="6">
    <source>
        <dbReference type="EMBL" id="GEM79016.1"/>
    </source>
</evidence>
<evidence type="ECO:0000256" key="3">
    <source>
        <dbReference type="ARBA" id="ARBA00023125"/>
    </source>
</evidence>
<proteinExistence type="inferred from homology"/>
<keyword evidence="7" id="KW-1185">Reference proteome</keyword>
<dbReference type="GO" id="GO:0006351">
    <property type="term" value="P:DNA-templated transcription"/>
    <property type="evidence" value="ECO:0007669"/>
    <property type="project" value="TreeGrafter"/>
</dbReference>
<gene>
    <name evidence="6" type="ORF">VSU01S_12610</name>
</gene>
<dbReference type="Gene3D" id="3.40.190.290">
    <property type="match status" value="1"/>
</dbReference>
<dbReference type="InterPro" id="IPR000847">
    <property type="entry name" value="LysR_HTH_N"/>
</dbReference>
<dbReference type="EMBL" id="BJXK01000004">
    <property type="protein sequence ID" value="GEM79016.1"/>
    <property type="molecule type" value="Genomic_DNA"/>
</dbReference>
<organism evidence="6 7">
    <name type="scientific">Vibrio superstes NBRC 103154</name>
    <dbReference type="NCBI Taxonomy" id="1219062"/>
    <lineage>
        <taxon>Bacteria</taxon>
        <taxon>Pseudomonadati</taxon>
        <taxon>Pseudomonadota</taxon>
        <taxon>Gammaproteobacteria</taxon>
        <taxon>Vibrionales</taxon>
        <taxon>Vibrionaceae</taxon>
        <taxon>Vibrio</taxon>
    </lineage>
</organism>
<dbReference type="PANTHER" id="PTHR30537:SF68">
    <property type="entry name" value="TRANSCRIPTIONAL REGULATOR-RELATED"/>
    <property type="match status" value="1"/>
</dbReference>
<dbReference type="SUPFAM" id="SSF46785">
    <property type="entry name" value="Winged helix' DNA-binding domain"/>
    <property type="match status" value="1"/>
</dbReference>
<sequence length="300" mass="33840">MDYNAARIYVSVVEQGSFSGAAKVLNTPVSTVSRKVSELEAQLELRLLERSTRQLRLTEAGQVFYEHAQRSIVEAEAGILALDSQQQNLKGTLRLSIMHNFESMWPILKSFQEQYPKVNIEVRDHHGFIDFVADGVDVAIVTVPIQNPNYVVREIAVADRVLVATKEYLSHHGTPTHPDELVDHSCLSIGSVNQDVTWTFDGKSYPIRPKLKASNIRMVKYFALQGIGIANIPPALCKTELESGQLIELFKPEDGRGITFKLVYPSRRLLSSITRTFIDHFLAEIENKEGKDWFRSVDMP</sequence>
<name>A0A511QQ34_9VIBR</name>
<evidence type="ECO:0000313" key="7">
    <source>
        <dbReference type="Proteomes" id="UP000321113"/>
    </source>
</evidence>
<comment type="similarity">
    <text evidence="1">Belongs to the LysR transcriptional regulatory family.</text>
</comment>
<dbReference type="PANTHER" id="PTHR30537">
    <property type="entry name" value="HTH-TYPE TRANSCRIPTIONAL REGULATOR"/>
    <property type="match status" value="1"/>
</dbReference>
<reference evidence="6 7" key="1">
    <citation type="submission" date="2019-07" db="EMBL/GenBank/DDBJ databases">
        <title>Whole genome shotgun sequence of Vibrio superstes NBRC 103154.</title>
        <authorList>
            <person name="Hosoyama A."/>
            <person name="Uohara A."/>
            <person name="Ohji S."/>
            <person name="Ichikawa N."/>
        </authorList>
    </citation>
    <scope>NUCLEOTIDE SEQUENCE [LARGE SCALE GENOMIC DNA]</scope>
    <source>
        <strain evidence="6 7">NBRC 103154</strain>
    </source>
</reference>
<evidence type="ECO:0000259" key="5">
    <source>
        <dbReference type="PROSITE" id="PS50931"/>
    </source>
</evidence>
<dbReference type="Proteomes" id="UP000321113">
    <property type="component" value="Unassembled WGS sequence"/>
</dbReference>
<dbReference type="GO" id="GO:0043565">
    <property type="term" value="F:sequence-specific DNA binding"/>
    <property type="evidence" value="ECO:0007669"/>
    <property type="project" value="TreeGrafter"/>
</dbReference>
<keyword evidence="3" id="KW-0238">DNA-binding</keyword>
<keyword evidence="2" id="KW-0805">Transcription regulation</keyword>
<accession>A0A511QQ34</accession>
<dbReference type="InterPro" id="IPR036388">
    <property type="entry name" value="WH-like_DNA-bd_sf"/>
</dbReference>
<dbReference type="FunFam" id="1.10.10.10:FF:000001">
    <property type="entry name" value="LysR family transcriptional regulator"/>
    <property type="match status" value="1"/>
</dbReference>
<dbReference type="Pfam" id="PF03466">
    <property type="entry name" value="LysR_substrate"/>
    <property type="match status" value="1"/>
</dbReference>
<dbReference type="PROSITE" id="PS50931">
    <property type="entry name" value="HTH_LYSR"/>
    <property type="match status" value="1"/>
</dbReference>
<evidence type="ECO:0000256" key="1">
    <source>
        <dbReference type="ARBA" id="ARBA00009437"/>
    </source>
</evidence>
<dbReference type="SUPFAM" id="SSF53850">
    <property type="entry name" value="Periplasmic binding protein-like II"/>
    <property type="match status" value="1"/>
</dbReference>
<dbReference type="GO" id="GO:0003700">
    <property type="term" value="F:DNA-binding transcription factor activity"/>
    <property type="evidence" value="ECO:0007669"/>
    <property type="project" value="InterPro"/>
</dbReference>
<evidence type="ECO:0000256" key="2">
    <source>
        <dbReference type="ARBA" id="ARBA00023015"/>
    </source>
</evidence>
<dbReference type="CDD" id="cd08422">
    <property type="entry name" value="PBP2_CrgA_like"/>
    <property type="match status" value="1"/>
</dbReference>
<protein>
    <submittedName>
        <fullName evidence="6">Transcriptional regulator</fullName>
    </submittedName>
</protein>
<evidence type="ECO:0000256" key="4">
    <source>
        <dbReference type="ARBA" id="ARBA00023163"/>
    </source>
</evidence>
<dbReference type="OrthoDB" id="9786526at2"/>
<comment type="caution">
    <text evidence="6">The sequence shown here is derived from an EMBL/GenBank/DDBJ whole genome shotgun (WGS) entry which is preliminary data.</text>
</comment>
<feature type="domain" description="HTH lysR-type" evidence="5">
    <location>
        <begin position="1"/>
        <end position="58"/>
    </location>
</feature>
<keyword evidence="4" id="KW-0804">Transcription</keyword>
<dbReference type="InterPro" id="IPR005119">
    <property type="entry name" value="LysR_subst-bd"/>
</dbReference>
<dbReference type="AlphaFoldDB" id="A0A511QQ34"/>